<dbReference type="GeneID" id="78120176"/>
<dbReference type="AlphaFoldDB" id="A0A3R8QRP0"/>
<keyword evidence="1" id="KW-0805">Transcription regulation</keyword>
<dbReference type="Proteomes" id="UP000274327">
    <property type="component" value="Unassembled WGS sequence"/>
</dbReference>
<dbReference type="GO" id="GO:0003677">
    <property type="term" value="F:DNA binding"/>
    <property type="evidence" value="ECO:0007669"/>
    <property type="project" value="UniProtKB-KW"/>
</dbReference>
<keyword evidence="3" id="KW-0804">Transcription</keyword>
<dbReference type="SUPFAM" id="SSF53822">
    <property type="entry name" value="Periplasmic binding protein-like I"/>
    <property type="match status" value="1"/>
</dbReference>
<dbReference type="RefSeq" id="WP_126984989.1">
    <property type="nucleotide sequence ID" value="NZ_ML133851.1"/>
</dbReference>
<name>A0A3R8QRP0_9MICO</name>
<dbReference type="InterPro" id="IPR028082">
    <property type="entry name" value="Peripla_BP_I"/>
</dbReference>
<reference evidence="5 6" key="1">
    <citation type="submission" date="2018-07" db="EMBL/GenBank/DDBJ databases">
        <title>Brachybacteriurn paraconglorneratum KCTC 9916.</title>
        <authorList>
            <person name="Li Y."/>
        </authorList>
    </citation>
    <scope>NUCLEOTIDE SEQUENCE [LARGE SCALE GENOMIC DNA]</scope>
    <source>
        <strain evidence="5 6">KCTC 9916</strain>
    </source>
</reference>
<keyword evidence="6" id="KW-1185">Reference proteome</keyword>
<accession>A0A3R8QRP0</accession>
<evidence type="ECO:0000256" key="2">
    <source>
        <dbReference type="ARBA" id="ARBA00023125"/>
    </source>
</evidence>
<evidence type="ECO:0000256" key="3">
    <source>
        <dbReference type="ARBA" id="ARBA00023163"/>
    </source>
</evidence>
<proteinExistence type="predicted"/>
<evidence type="ECO:0000259" key="4">
    <source>
        <dbReference type="Pfam" id="PF13377"/>
    </source>
</evidence>
<evidence type="ECO:0000313" key="6">
    <source>
        <dbReference type="Proteomes" id="UP000274327"/>
    </source>
</evidence>
<keyword evidence="2" id="KW-0238">DNA-binding</keyword>
<feature type="domain" description="Transcriptional regulator LacI/GalR-like sensor" evidence="4">
    <location>
        <begin position="129"/>
        <end position="247"/>
    </location>
</feature>
<dbReference type="EMBL" id="QOCI01000001">
    <property type="protein sequence ID" value="RRR20542.1"/>
    <property type="molecule type" value="Genomic_DNA"/>
</dbReference>
<dbReference type="InterPro" id="IPR046335">
    <property type="entry name" value="LacI/GalR-like_sensor"/>
</dbReference>
<comment type="caution">
    <text evidence="5">The sequence shown here is derived from an EMBL/GenBank/DDBJ whole genome shotgun (WGS) entry which is preliminary data.</text>
</comment>
<evidence type="ECO:0000256" key="1">
    <source>
        <dbReference type="ARBA" id="ARBA00023015"/>
    </source>
</evidence>
<sequence length="299" mass="32472">MVAANYDDAAPPAAARRGGGVVLALSSLGDPWGVQLTSQVRQDALCTGLSTLVLTDPRWYEHLLGAEADAALLTAIDLEQDGPRRVRSLSDRTRSGLVAFSAQMEPERFDVVSSSPVPAVHHAYARLRARHDRVHLLAPDLRSRPGGVLSMPRVAAFVDAVAVHDDAPAEQHMRLTPEGTRGTFEIALDWLNGPDRPSAVLCYTGYQAVALRLAAARAGVEVPEELEIIAIGDVPAEAELLGPISYYGVDDVFARLSGVVVDRAVERGDRPGRLHRFDWEYFPGTTTRDDETPRNPDDR</sequence>
<evidence type="ECO:0000313" key="5">
    <source>
        <dbReference type="EMBL" id="RRR20542.1"/>
    </source>
</evidence>
<protein>
    <submittedName>
        <fullName evidence="5">LacI family transcriptional regulator</fullName>
    </submittedName>
</protein>
<dbReference type="Gene3D" id="3.40.50.2300">
    <property type="match status" value="2"/>
</dbReference>
<gene>
    <name evidence="5" type="ORF">DS079_03915</name>
</gene>
<dbReference type="Pfam" id="PF13377">
    <property type="entry name" value="Peripla_BP_3"/>
    <property type="match status" value="1"/>
</dbReference>
<organism evidence="5 6">
    <name type="scientific">Brachybacterium paraconglomeratum</name>
    <dbReference type="NCBI Taxonomy" id="173362"/>
    <lineage>
        <taxon>Bacteria</taxon>
        <taxon>Bacillati</taxon>
        <taxon>Actinomycetota</taxon>
        <taxon>Actinomycetes</taxon>
        <taxon>Micrococcales</taxon>
        <taxon>Dermabacteraceae</taxon>
        <taxon>Brachybacterium</taxon>
    </lineage>
</organism>